<gene>
    <name evidence="18" type="ORF">BaRGS_00010214</name>
</gene>
<keyword evidence="9" id="KW-0804">Transcription</keyword>
<dbReference type="InterPro" id="IPR035979">
    <property type="entry name" value="RBD_domain_sf"/>
</dbReference>
<feature type="domain" description="XRRM" evidence="17">
    <location>
        <begin position="521"/>
        <end position="629"/>
    </location>
</feature>
<dbReference type="SUPFAM" id="SSF54928">
    <property type="entry name" value="RNA-binding domain, RBD"/>
    <property type="match status" value="1"/>
</dbReference>
<keyword evidence="19" id="KW-1185">Reference proteome</keyword>
<organism evidence="18 19">
    <name type="scientific">Batillaria attramentaria</name>
    <dbReference type="NCBI Taxonomy" id="370345"/>
    <lineage>
        <taxon>Eukaryota</taxon>
        <taxon>Metazoa</taxon>
        <taxon>Spiralia</taxon>
        <taxon>Lophotrochozoa</taxon>
        <taxon>Mollusca</taxon>
        <taxon>Gastropoda</taxon>
        <taxon>Caenogastropoda</taxon>
        <taxon>Sorbeoconcha</taxon>
        <taxon>Cerithioidea</taxon>
        <taxon>Batillariidae</taxon>
        <taxon>Batillaria</taxon>
    </lineage>
</organism>
<evidence type="ECO:0000256" key="5">
    <source>
        <dbReference type="ARBA" id="ARBA00022782"/>
    </source>
</evidence>
<dbReference type="InterPro" id="IPR006630">
    <property type="entry name" value="La_HTH"/>
</dbReference>
<dbReference type="Gene3D" id="1.10.10.10">
    <property type="entry name" value="Winged helix-like DNA-binding domain superfamily/Winged helix DNA-binding domain"/>
    <property type="match status" value="1"/>
</dbReference>
<keyword evidence="6" id="KW-0744">Spermatogenesis</keyword>
<evidence type="ECO:0000256" key="9">
    <source>
        <dbReference type="ARBA" id="ARBA00023163"/>
    </source>
</evidence>
<evidence type="ECO:0000256" key="7">
    <source>
        <dbReference type="ARBA" id="ARBA00022884"/>
    </source>
</evidence>
<evidence type="ECO:0000256" key="1">
    <source>
        <dbReference type="ARBA" id="ARBA00004642"/>
    </source>
</evidence>
<evidence type="ECO:0000256" key="13">
    <source>
        <dbReference type="PROSITE-ProRule" id="PRU00332"/>
    </source>
</evidence>
<feature type="compositionally biased region" description="Basic and acidic residues" evidence="14">
    <location>
        <begin position="388"/>
        <end position="404"/>
    </location>
</feature>
<evidence type="ECO:0000256" key="8">
    <source>
        <dbReference type="ARBA" id="ARBA00023015"/>
    </source>
</evidence>
<evidence type="ECO:0000256" key="4">
    <source>
        <dbReference type="ARBA" id="ARBA00022664"/>
    </source>
</evidence>
<dbReference type="EMBL" id="JACVVK020000050">
    <property type="protein sequence ID" value="KAK7498554.1"/>
    <property type="molecule type" value="Genomic_DNA"/>
</dbReference>
<sequence>MASTKQVKFEKNEPALPQPQAAGDEKVAVDAVSDKTVAGSTADQKDRPSKKEHRKRMKGLLSAVKKQMEFYFGDANINKDRFMKQFVDSSPDGYLPISLFLTFHKIQKLTDSQDVIARALQKSDLLKVSEDRTKVCRTRPVHYMTQEEVDARTVYVEGLPKHADHDWVSSQFASCGRVAYVSLPRYRQTGDIKGFAFVEFETPEEAAKAVEMMNKVPEDVEEGEKLSQSVKTLKNLKYWRNRALKEGIDPDKEVVENQSAETSQDKSEKKPNKKAKKRKRRTSEQVTEENEQAAKKAKLNTADSETKSSQLPPKCVEGKDAAVSVSKDELPSDVSKKTKSDSERNSSATETEGQRETAKRKRRSESSAAKQAEEVATKMPKTTSESNTKPDGDTSKKAVKREADSSTTDQDPKKKKQKAKQTVPGKQSVDQKDTKDTGEAKKRKRKILDKGDVMSKAEWTQLKREYLNQQRASMANLKQQLKSRQTNVSHPAAQPIQADEQPHQDRDGKQAPCSTIRSAPEFVPGVIVEIKSEAGMFYKQLKEQIDPSISVAYVDVKDNQLSGHIRCKDADSARRLASADIPRCTLTLVQGDAEKAYWEKMVRDRESKLSNTKRRKKRGSTKLLEKAQNATMESMQKNHIMFDED</sequence>
<dbReference type="SUPFAM" id="SSF46785">
    <property type="entry name" value="Winged helix' DNA-binding domain"/>
    <property type="match status" value="1"/>
</dbReference>
<comment type="subcellular location">
    <subcellularLocation>
        <location evidence="1">Nucleus</location>
        <location evidence="1">Nucleoplasm</location>
    </subcellularLocation>
</comment>
<feature type="domain" description="RRM" evidence="15">
    <location>
        <begin position="152"/>
        <end position="226"/>
    </location>
</feature>
<dbReference type="SMART" id="SM00715">
    <property type="entry name" value="LA"/>
    <property type="match status" value="1"/>
</dbReference>
<feature type="compositionally biased region" description="Polar residues" evidence="14">
    <location>
        <begin position="471"/>
        <end position="489"/>
    </location>
</feature>
<dbReference type="PROSITE" id="PS51939">
    <property type="entry name" value="XRRM"/>
    <property type="match status" value="1"/>
</dbReference>
<evidence type="ECO:0000259" key="15">
    <source>
        <dbReference type="PROSITE" id="PS50102"/>
    </source>
</evidence>
<dbReference type="PANTHER" id="PTHR22792:SF62">
    <property type="entry name" value="LA-RELATED PROTEIN 7"/>
    <property type="match status" value="1"/>
</dbReference>
<dbReference type="PROSITE" id="PS50961">
    <property type="entry name" value="HTH_LA"/>
    <property type="match status" value="1"/>
</dbReference>
<dbReference type="CDD" id="cd07323">
    <property type="entry name" value="LAM"/>
    <property type="match status" value="1"/>
</dbReference>
<dbReference type="Pfam" id="PF05383">
    <property type="entry name" value="La"/>
    <property type="match status" value="1"/>
</dbReference>
<evidence type="ECO:0000256" key="3">
    <source>
        <dbReference type="ARBA" id="ARBA00015867"/>
    </source>
</evidence>
<accession>A0ABD0LG18</accession>
<dbReference type="Proteomes" id="UP001519460">
    <property type="component" value="Unassembled WGS sequence"/>
</dbReference>
<feature type="domain" description="HTH La-type RNA-binding" evidence="16">
    <location>
        <begin position="54"/>
        <end position="145"/>
    </location>
</feature>
<dbReference type="SMART" id="SM00360">
    <property type="entry name" value="RRM"/>
    <property type="match status" value="1"/>
</dbReference>
<evidence type="ECO:0000256" key="14">
    <source>
        <dbReference type="SAM" id="MobiDB-lite"/>
    </source>
</evidence>
<dbReference type="Gene3D" id="3.30.70.330">
    <property type="match status" value="2"/>
</dbReference>
<dbReference type="GO" id="GO:0007283">
    <property type="term" value="P:spermatogenesis"/>
    <property type="evidence" value="ECO:0007669"/>
    <property type="project" value="UniProtKB-KW"/>
</dbReference>
<keyword evidence="5" id="KW-0221">Differentiation</keyword>
<comment type="caution">
    <text evidence="18">The sequence shown here is derived from an EMBL/GenBank/DDBJ whole genome shotgun (WGS) entry which is preliminary data.</text>
</comment>
<protein>
    <recommendedName>
        <fullName evidence="3">La-related protein 7</fullName>
    </recommendedName>
    <alternativeName>
        <fullName evidence="12">La ribonucleoprotein domain family member 7</fullName>
    </alternativeName>
</protein>
<dbReference type="InterPro" id="IPR002344">
    <property type="entry name" value="Lupus_La"/>
</dbReference>
<feature type="compositionally biased region" description="Polar residues" evidence="14">
    <location>
        <begin position="301"/>
        <end position="311"/>
    </location>
</feature>
<dbReference type="GO" id="GO:0008380">
    <property type="term" value="P:RNA splicing"/>
    <property type="evidence" value="ECO:0007669"/>
    <property type="project" value="UniProtKB-KW"/>
</dbReference>
<dbReference type="GO" id="GO:0003723">
    <property type="term" value="F:RNA binding"/>
    <property type="evidence" value="ECO:0007669"/>
    <property type="project" value="UniProtKB-UniRule"/>
</dbReference>
<dbReference type="AlphaFoldDB" id="A0ABD0LG18"/>
<proteinExistence type="inferred from homology"/>
<evidence type="ECO:0000259" key="17">
    <source>
        <dbReference type="PROSITE" id="PS51939"/>
    </source>
</evidence>
<dbReference type="PRINTS" id="PR00302">
    <property type="entry name" value="LUPUSLA"/>
</dbReference>
<dbReference type="PROSITE" id="PS50102">
    <property type="entry name" value="RRM"/>
    <property type="match status" value="1"/>
</dbReference>
<dbReference type="InterPro" id="IPR014886">
    <property type="entry name" value="La_xRRM"/>
</dbReference>
<dbReference type="GO" id="GO:0005654">
    <property type="term" value="C:nucleoplasm"/>
    <property type="evidence" value="ECO:0007669"/>
    <property type="project" value="UniProtKB-SubCell"/>
</dbReference>
<dbReference type="InterPro" id="IPR000504">
    <property type="entry name" value="RRM_dom"/>
</dbReference>
<reference evidence="18 19" key="1">
    <citation type="journal article" date="2023" name="Sci. Data">
        <title>Genome assembly of the Korean intertidal mud-creeper Batillaria attramentaria.</title>
        <authorList>
            <person name="Patra A.K."/>
            <person name="Ho P.T."/>
            <person name="Jun S."/>
            <person name="Lee S.J."/>
            <person name="Kim Y."/>
            <person name="Won Y.J."/>
        </authorList>
    </citation>
    <scope>NUCLEOTIDE SEQUENCE [LARGE SCALE GENOMIC DNA]</scope>
    <source>
        <strain evidence="18">Wonlab-2016</strain>
    </source>
</reference>
<dbReference type="Pfam" id="PF08777">
    <property type="entry name" value="RRM_3"/>
    <property type="match status" value="1"/>
</dbReference>
<evidence type="ECO:0000313" key="19">
    <source>
        <dbReference type="Proteomes" id="UP001519460"/>
    </source>
</evidence>
<dbReference type="Pfam" id="PF00076">
    <property type="entry name" value="RRM_1"/>
    <property type="match status" value="1"/>
</dbReference>
<evidence type="ECO:0000259" key="16">
    <source>
        <dbReference type="PROSITE" id="PS50961"/>
    </source>
</evidence>
<keyword evidence="7 13" id="KW-0694">RNA-binding</keyword>
<evidence type="ECO:0000256" key="10">
    <source>
        <dbReference type="ARBA" id="ARBA00023187"/>
    </source>
</evidence>
<feature type="region of interest" description="Disordered" evidence="14">
    <location>
        <begin position="250"/>
        <end position="455"/>
    </location>
</feature>
<feature type="region of interest" description="Disordered" evidence="14">
    <location>
        <begin position="471"/>
        <end position="516"/>
    </location>
</feature>
<evidence type="ECO:0000256" key="2">
    <source>
        <dbReference type="ARBA" id="ARBA00008680"/>
    </source>
</evidence>
<name>A0ABD0LG18_9CAEN</name>
<evidence type="ECO:0000256" key="6">
    <source>
        <dbReference type="ARBA" id="ARBA00022871"/>
    </source>
</evidence>
<dbReference type="InterPro" id="IPR012677">
    <property type="entry name" value="Nucleotide-bd_a/b_plait_sf"/>
</dbReference>
<evidence type="ECO:0000256" key="12">
    <source>
        <dbReference type="ARBA" id="ARBA00029640"/>
    </source>
</evidence>
<keyword evidence="8" id="KW-0805">Transcription regulation</keyword>
<feature type="compositionally biased region" description="Basic and acidic residues" evidence="14">
    <location>
        <begin position="500"/>
        <end position="509"/>
    </location>
</feature>
<feature type="compositionally biased region" description="Basic residues" evidence="14">
    <location>
        <begin position="271"/>
        <end position="281"/>
    </location>
</feature>
<feature type="region of interest" description="Disordered" evidence="14">
    <location>
        <begin position="1"/>
        <end position="57"/>
    </location>
</feature>
<dbReference type="PANTHER" id="PTHR22792">
    <property type="entry name" value="LUPUS LA PROTEIN-RELATED"/>
    <property type="match status" value="1"/>
</dbReference>
<dbReference type="GO" id="GO:0030154">
    <property type="term" value="P:cell differentiation"/>
    <property type="evidence" value="ECO:0007669"/>
    <property type="project" value="UniProtKB-KW"/>
</dbReference>
<keyword evidence="10" id="KW-0508">mRNA splicing</keyword>
<feature type="compositionally biased region" description="Basic and acidic residues" evidence="14">
    <location>
        <begin position="316"/>
        <end position="344"/>
    </location>
</feature>
<keyword evidence="11" id="KW-0539">Nucleus</keyword>
<keyword evidence="4" id="KW-0507">mRNA processing</keyword>
<dbReference type="GO" id="GO:1990904">
    <property type="term" value="C:ribonucleoprotein complex"/>
    <property type="evidence" value="ECO:0007669"/>
    <property type="project" value="UniProtKB-UniRule"/>
</dbReference>
<evidence type="ECO:0000256" key="11">
    <source>
        <dbReference type="ARBA" id="ARBA00023242"/>
    </source>
</evidence>
<dbReference type="GO" id="GO:0006397">
    <property type="term" value="P:mRNA processing"/>
    <property type="evidence" value="ECO:0007669"/>
    <property type="project" value="UniProtKB-KW"/>
</dbReference>
<dbReference type="InterPro" id="IPR034887">
    <property type="entry name" value="LARP7_RRM1"/>
</dbReference>
<evidence type="ECO:0000313" key="18">
    <source>
        <dbReference type="EMBL" id="KAK7498554.1"/>
    </source>
</evidence>
<dbReference type="CDD" id="cd12290">
    <property type="entry name" value="RRM1_LARP7"/>
    <property type="match status" value="1"/>
</dbReference>
<dbReference type="InterPro" id="IPR036388">
    <property type="entry name" value="WH-like_DNA-bd_sf"/>
</dbReference>
<dbReference type="InterPro" id="IPR036390">
    <property type="entry name" value="WH_DNA-bd_sf"/>
</dbReference>
<feature type="compositionally biased region" description="Basic and acidic residues" evidence="14">
    <location>
        <begin position="429"/>
        <end position="440"/>
    </location>
</feature>
<comment type="similarity">
    <text evidence="2">Belongs to the LARP7 family.</text>
</comment>
<dbReference type="InterPro" id="IPR045180">
    <property type="entry name" value="La_dom_prot"/>
</dbReference>